<evidence type="ECO:0008006" key="4">
    <source>
        <dbReference type="Google" id="ProtNLM"/>
    </source>
</evidence>
<feature type="region of interest" description="Disordered" evidence="1">
    <location>
        <begin position="186"/>
        <end position="207"/>
    </location>
</feature>
<accession>A0AAV8Y7C7</accession>
<proteinExistence type="predicted"/>
<sequence length="318" mass="36264">MIEPFNTNEPSKWRIYVEIFQFFLTANGITHEIKKIAVFLSICGLCTYDIIHSLIALQAVADVDLKFILDKLAVHFLPRKSTVVARFIFHRWNQRPDENISSYVKELRRSTGDWICRDHRSTKYQTTNNVKSCQKKCTKLKACFRCGNSHDPEECPFKEAQCHFCKKKGHIERACLSKKRSLKKGTFNKNKQTSGQPEIKKSSGQSRVQNLEVETVNDSNPCYDILSVQDQLCSKDLVMPSQVIEILGSCNVQVQLGAKVVTLPLVVAESNRGNLLGRNWFEPLQIKSVARNAAPIFNIGTIPRRPVRLFYSVAENSR</sequence>
<keyword evidence="3" id="KW-1185">Reference proteome</keyword>
<dbReference type="InterPro" id="IPR050951">
    <property type="entry name" value="Retrovirus_Pol_polyprotein"/>
</dbReference>
<dbReference type="AlphaFoldDB" id="A0AAV8Y7C7"/>
<dbReference type="EMBL" id="JAPWTK010000170">
    <property type="protein sequence ID" value="KAJ8947064.1"/>
    <property type="molecule type" value="Genomic_DNA"/>
</dbReference>
<organism evidence="2 3">
    <name type="scientific">Aromia moschata</name>
    <dbReference type="NCBI Taxonomy" id="1265417"/>
    <lineage>
        <taxon>Eukaryota</taxon>
        <taxon>Metazoa</taxon>
        <taxon>Ecdysozoa</taxon>
        <taxon>Arthropoda</taxon>
        <taxon>Hexapoda</taxon>
        <taxon>Insecta</taxon>
        <taxon>Pterygota</taxon>
        <taxon>Neoptera</taxon>
        <taxon>Endopterygota</taxon>
        <taxon>Coleoptera</taxon>
        <taxon>Polyphaga</taxon>
        <taxon>Cucujiformia</taxon>
        <taxon>Chrysomeloidea</taxon>
        <taxon>Cerambycidae</taxon>
        <taxon>Cerambycinae</taxon>
        <taxon>Callichromatini</taxon>
        <taxon>Aromia</taxon>
    </lineage>
</organism>
<evidence type="ECO:0000313" key="2">
    <source>
        <dbReference type="EMBL" id="KAJ8947064.1"/>
    </source>
</evidence>
<dbReference type="PANTHER" id="PTHR37984:SF13">
    <property type="entry name" value="RIBONUCLEASE H"/>
    <property type="match status" value="1"/>
</dbReference>
<evidence type="ECO:0000256" key="1">
    <source>
        <dbReference type="SAM" id="MobiDB-lite"/>
    </source>
</evidence>
<dbReference type="Proteomes" id="UP001162162">
    <property type="component" value="Unassembled WGS sequence"/>
</dbReference>
<name>A0AAV8Y7C7_9CUCU</name>
<feature type="compositionally biased region" description="Polar residues" evidence="1">
    <location>
        <begin position="187"/>
        <end position="207"/>
    </location>
</feature>
<comment type="caution">
    <text evidence="2">The sequence shown here is derived from an EMBL/GenBank/DDBJ whole genome shotgun (WGS) entry which is preliminary data.</text>
</comment>
<dbReference type="PANTHER" id="PTHR37984">
    <property type="entry name" value="PROTEIN CBG26694"/>
    <property type="match status" value="1"/>
</dbReference>
<protein>
    <recommendedName>
        <fullName evidence="4">CCHC-type domain-containing protein</fullName>
    </recommendedName>
</protein>
<evidence type="ECO:0000313" key="3">
    <source>
        <dbReference type="Proteomes" id="UP001162162"/>
    </source>
</evidence>
<reference evidence="2" key="1">
    <citation type="journal article" date="2023" name="Insect Mol. Biol.">
        <title>Genome sequencing provides insights into the evolution of gene families encoding plant cell wall-degrading enzymes in longhorned beetles.</title>
        <authorList>
            <person name="Shin N.R."/>
            <person name="Okamura Y."/>
            <person name="Kirsch R."/>
            <person name="Pauchet Y."/>
        </authorList>
    </citation>
    <scope>NUCLEOTIDE SEQUENCE</scope>
    <source>
        <strain evidence="2">AMC_N1</strain>
    </source>
</reference>
<gene>
    <name evidence="2" type="ORF">NQ318_019959</name>
</gene>